<feature type="compositionally biased region" description="Low complexity" evidence="1">
    <location>
        <begin position="118"/>
        <end position="136"/>
    </location>
</feature>
<accession>A0A8J2QRA0</accession>
<dbReference type="InterPro" id="IPR036875">
    <property type="entry name" value="Znf_CCHC_sf"/>
</dbReference>
<dbReference type="PANTHER" id="PTHR13491">
    <property type="entry name" value="ZCCHC10 PROTEIN"/>
    <property type="match status" value="1"/>
</dbReference>
<name>A0A8J2QRA0_9NEOP</name>
<evidence type="ECO:0000256" key="1">
    <source>
        <dbReference type="SAM" id="MobiDB-lite"/>
    </source>
</evidence>
<dbReference type="PANTHER" id="PTHR13491:SF0">
    <property type="entry name" value="ZINC FINGER CCHC DOMAIN-CONTAINING PROTEIN 10"/>
    <property type="match status" value="1"/>
</dbReference>
<dbReference type="InterPro" id="IPR039715">
    <property type="entry name" value="ZCCHC10"/>
</dbReference>
<sequence>MTLGTYNRHQAERKKQAALAAAFPQGIRCQKCLEYGHWSYECKGKRKILVRPSRSQILKKNLQSKKESDCSNGKCKVPNKKKRQSSDCSDCSGSSSSGSSSDSSSGSSDSSDSDSSSDSESSSNGSSSGSESCSDC</sequence>
<dbReference type="EMBL" id="CAKASE010000059">
    <property type="protein sequence ID" value="CAG9568146.1"/>
    <property type="molecule type" value="Genomic_DNA"/>
</dbReference>
<proteinExistence type="predicted"/>
<dbReference type="Pfam" id="PF13917">
    <property type="entry name" value="zf-CCHC_3"/>
    <property type="match status" value="1"/>
</dbReference>
<feature type="compositionally biased region" description="Low complexity" evidence="1">
    <location>
        <begin position="86"/>
        <end position="110"/>
    </location>
</feature>
<gene>
    <name evidence="2" type="ORF">DCHRY22_LOCUS8179</name>
</gene>
<dbReference type="SUPFAM" id="SSF57756">
    <property type="entry name" value="Retrovirus zinc finger-like domains"/>
    <property type="match status" value="1"/>
</dbReference>
<evidence type="ECO:0000313" key="2">
    <source>
        <dbReference type="EMBL" id="CAG9568146.1"/>
    </source>
</evidence>
<reference evidence="2" key="1">
    <citation type="submission" date="2021-09" db="EMBL/GenBank/DDBJ databases">
        <authorList>
            <person name="Martin H S."/>
        </authorList>
    </citation>
    <scope>NUCLEOTIDE SEQUENCE</scope>
</reference>
<dbReference type="OrthoDB" id="437973at2759"/>
<dbReference type="AlphaFoldDB" id="A0A8J2QRA0"/>
<organism evidence="2 3">
    <name type="scientific">Danaus chrysippus</name>
    <name type="common">African queen</name>
    <dbReference type="NCBI Taxonomy" id="151541"/>
    <lineage>
        <taxon>Eukaryota</taxon>
        <taxon>Metazoa</taxon>
        <taxon>Ecdysozoa</taxon>
        <taxon>Arthropoda</taxon>
        <taxon>Hexapoda</taxon>
        <taxon>Insecta</taxon>
        <taxon>Pterygota</taxon>
        <taxon>Neoptera</taxon>
        <taxon>Endopterygota</taxon>
        <taxon>Lepidoptera</taxon>
        <taxon>Glossata</taxon>
        <taxon>Ditrysia</taxon>
        <taxon>Papilionoidea</taxon>
        <taxon>Nymphalidae</taxon>
        <taxon>Danainae</taxon>
        <taxon>Danaini</taxon>
        <taxon>Danaina</taxon>
        <taxon>Danaus</taxon>
        <taxon>Anosia</taxon>
    </lineage>
</organism>
<keyword evidence="3" id="KW-1185">Reference proteome</keyword>
<comment type="caution">
    <text evidence="2">The sequence shown here is derived from an EMBL/GenBank/DDBJ whole genome shotgun (WGS) entry which is preliminary data.</text>
</comment>
<protein>
    <submittedName>
        <fullName evidence="2">(African queen) hypothetical protein</fullName>
    </submittedName>
</protein>
<evidence type="ECO:0000313" key="3">
    <source>
        <dbReference type="Proteomes" id="UP000789524"/>
    </source>
</evidence>
<feature type="region of interest" description="Disordered" evidence="1">
    <location>
        <begin position="60"/>
        <end position="136"/>
    </location>
</feature>
<dbReference type="Proteomes" id="UP000789524">
    <property type="component" value="Unassembled WGS sequence"/>
</dbReference>
<dbReference type="GO" id="GO:0008270">
    <property type="term" value="F:zinc ion binding"/>
    <property type="evidence" value="ECO:0007669"/>
    <property type="project" value="InterPro"/>
</dbReference>
<dbReference type="GO" id="GO:0003676">
    <property type="term" value="F:nucleic acid binding"/>
    <property type="evidence" value="ECO:0007669"/>
    <property type="project" value="InterPro"/>
</dbReference>